<accession>A0A1J8PJR6</accession>
<feature type="region of interest" description="Disordered" evidence="5">
    <location>
        <begin position="165"/>
        <end position="185"/>
    </location>
</feature>
<organism evidence="8 9">
    <name type="scientific">Rhizopogon vesiculosus</name>
    <dbReference type="NCBI Taxonomy" id="180088"/>
    <lineage>
        <taxon>Eukaryota</taxon>
        <taxon>Fungi</taxon>
        <taxon>Dikarya</taxon>
        <taxon>Basidiomycota</taxon>
        <taxon>Agaricomycotina</taxon>
        <taxon>Agaricomycetes</taxon>
        <taxon>Agaricomycetidae</taxon>
        <taxon>Boletales</taxon>
        <taxon>Suillineae</taxon>
        <taxon>Rhizopogonaceae</taxon>
        <taxon>Rhizopogon</taxon>
    </lineage>
</organism>
<comment type="caution">
    <text evidence="8">The sequence shown here is derived from an EMBL/GenBank/DDBJ whole genome shotgun (WGS) entry which is preliminary data.</text>
</comment>
<evidence type="ECO:0000259" key="6">
    <source>
        <dbReference type="Pfam" id="PF10392"/>
    </source>
</evidence>
<name>A0A1J8PJR6_9AGAM</name>
<dbReference type="GO" id="GO:0000139">
    <property type="term" value="C:Golgi membrane"/>
    <property type="evidence" value="ECO:0007669"/>
    <property type="project" value="UniProtKB-SubCell"/>
</dbReference>
<keyword evidence="4" id="KW-0472">Membrane</keyword>
<dbReference type="Pfam" id="PF20649">
    <property type="entry name" value="COG5_C"/>
    <property type="match status" value="1"/>
</dbReference>
<dbReference type="OrthoDB" id="18786at2759"/>
<dbReference type="AlphaFoldDB" id="A0A1J8PJR6"/>
<dbReference type="InterPro" id="IPR048485">
    <property type="entry name" value="COG5_helical"/>
</dbReference>
<dbReference type="GO" id="GO:0006891">
    <property type="term" value="P:intra-Golgi vesicle-mediated transport"/>
    <property type="evidence" value="ECO:0007669"/>
    <property type="project" value="InterPro"/>
</dbReference>
<comment type="subcellular location">
    <subcellularLocation>
        <location evidence="1">Golgi apparatus membrane</location>
        <topology evidence="1">Peripheral membrane protein</topology>
    </subcellularLocation>
</comment>
<dbReference type="InterPro" id="IPR049176">
    <property type="entry name" value="COG5_N"/>
</dbReference>
<evidence type="ECO:0000256" key="2">
    <source>
        <dbReference type="ARBA" id="ARBA00020974"/>
    </source>
</evidence>
<dbReference type="Pfam" id="PF10392">
    <property type="entry name" value="COG5_N"/>
    <property type="match status" value="1"/>
</dbReference>
<dbReference type="InterPro" id="IPR019465">
    <property type="entry name" value="Cog5"/>
</dbReference>
<sequence length="1000" mass="110813">MSDYSLFTNPDFDANDYANAILAGESYPQVHQTQSVKLRTGAALESAKEDISVAISKLDLNIDDVSKQIKTLVITHHEDLLQRAASVNNLSGSLTSVRRGLDDVDASLEKLRQKIRVPYQSLETSVVRLQRIRQASDALRRTSRFVVLSRRLETQMSELAAFDKPSTTEKKKMPNVSEDLSVDQQDDKERTIAKAALTIAELGALLDGPEETLDTPGQHSSEINDRTALTIDSLVPLRSVKAVAAHIPVIEKAHFRVTHEMETMIITGLSTLNQSLLASSLQMAYNLRALPTLVQRLSRDLCDAVEERIRTAFDLSRISKEFVSKESAPSSQGLIYKSRVRTEPTNITAPQWTAALWARIETLIEEMATCCIKVYTLEKVLKLKKDPVTQRSFLDDVLQVLENKPSSTFWTYLGRSLEKYARDAAKGSTFLQQTLSSGYPKLLRLFHEFFAKIAVHTDTVYTASQQSPETIIVLRALSTFEALYLSRSTTRLNEAVSQAFAGGPRLPPGANEGVTIARAVMNELDSARFDPLLILAVARNIGTALDGAAMRAESLISTDRSAVTLLGPMATPQQIVNGQVATCLYHCWTKLEKVGEEYTESIAAFVMPGVKKLRTIYGCIVDPLLTAIRRELASIISRLHRVDLQKPPDPMTGMAGSSLYMKDLTERLNYVKTQIFVTFMTEVTQSWMLSIVKYVIRIFVLHASIARPLGESGKLQLTTDMTELEFALNAFLGPSGKRGLEAAGEEYKMLRAMRPLLFLDTPSLASPTHAANLPPLVVLHHILVRSPLPLPHIMHGWQEAEYVRWVDEHREEEALILVEAGLVGKENEGAEYVELAKRVLRHARVTGASTGFGRAVTEFMLQKGDNVVATLRKPSVLDDLATLYPKNRLLILPLDVTVPSDIIDAFIKARETFGRVDVVFNNAGICLISEVEGMPDRDAKHLFDTNFWGAANVTKEAVATFRDFNEPHGGHLLQMSSRTALQVVPGVAHYAAAKAGIYVR</sequence>
<dbReference type="InterPro" id="IPR036291">
    <property type="entry name" value="NAD(P)-bd_dom_sf"/>
</dbReference>
<proteinExistence type="predicted"/>
<evidence type="ECO:0000313" key="9">
    <source>
        <dbReference type="Proteomes" id="UP000183567"/>
    </source>
</evidence>
<dbReference type="SUPFAM" id="SSF51735">
    <property type="entry name" value="NAD(P)-binding Rossmann-fold domains"/>
    <property type="match status" value="1"/>
</dbReference>
<feature type="domain" description="Conserved oligomeric Golgi complex subunit 5 N-terminal" evidence="6">
    <location>
        <begin position="7"/>
        <end position="152"/>
    </location>
</feature>
<evidence type="ECO:0000259" key="7">
    <source>
        <dbReference type="Pfam" id="PF20649"/>
    </source>
</evidence>
<dbReference type="PANTHER" id="PTHR13228:SF3">
    <property type="entry name" value="CONSERVED OLIGOMERIC GOLGI COMPLEX SUBUNIT 5"/>
    <property type="match status" value="1"/>
</dbReference>
<evidence type="ECO:0000256" key="1">
    <source>
        <dbReference type="ARBA" id="ARBA00004395"/>
    </source>
</evidence>
<dbReference type="GO" id="GO:0017119">
    <property type="term" value="C:Golgi transport complex"/>
    <property type="evidence" value="ECO:0007669"/>
    <property type="project" value="InterPro"/>
</dbReference>
<evidence type="ECO:0000313" key="8">
    <source>
        <dbReference type="EMBL" id="OJA08043.1"/>
    </source>
</evidence>
<reference evidence="8 9" key="1">
    <citation type="submission" date="2016-03" db="EMBL/GenBank/DDBJ databases">
        <title>Comparative genomics of the ectomycorrhizal sister species Rhizopogon vinicolor and Rhizopogon vesiculosus (Basidiomycota: Boletales) reveals a divergence of the mating type B locus.</title>
        <authorList>
            <person name="Mujic A.B."/>
            <person name="Kuo A."/>
            <person name="Tritt A."/>
            <person name="Lipzen A."/>
            <person name="Chen C."/>
            <person name="Johnson J."/>
            <person name="Sharma A."/>
            <person name="Barry K."/>
            <person name="Grigoriev I.V."/>
            <person name="Spatafora J.W."/>
        </authorList>
    </citation>
    <scope>NUCLEOTIDE SEQUENCE [LARGE SCALE GENOMIC DNA]</scope>
    <source>
        <strain evidence="8 9">AM-OR11-056</strain>
    </source>
</reference>
<evidence type="ECO:0000256" key="5">
    <source>
        <dbReference type="SAM" id="MobiDB-lite"/>
    </source>
</evidence>
<dbReference type="STRING" id="180088.A0A1J8PJR6"/>
<dbReference type="InterPro" id="IPR002347">
    <property type="entry name" value="SDR_fam"/>
</dbReference>
<keyword evidence="9" id="KW-1185">Reference proteome</keyword>
<dbReference type="PRINTS" id="PR00081">
    <property type="entry name" value="GDHRDH"/>
</dbReference>
<keyword evidence="3" id="KW-0333">Golgi apparatus</keyword>
<evidence type="ECO:0000256" key="3">
    <source>
        <dbReference type="ARBA" id="ARBA00023034"/>
    </source>
</evidence>
<dbReference type="Pfam" id="PF00106">
    <property type="entry name" value="adh_short"/>
    <property type="match status" value="1"/>
</dbReference>
<evidence type="ECO:0000256" key="4">
    <source>
        <dbReference type="ARBA" id="ARBA00023136"/>
    </source>
</evidence>
<dbReference type="Proteomes" id="UP000183567">
    <property type="component" value="Unassembled WGS sequence"/>
</dbReference>
<feature type="domain" description="Conserved oligomeric Golgi complex subunit 5 helical" evidence="7">
    <location>
        <begin position="237"/>
        <end position="450"/>
    </location>
</feature>
<dbReference type="EMBL" id="LVVM01006456">
    <property type="protein sequence ID" value="OJA08043.1"/>
    <property type="molecule type" value="Genomic_DNA"/>
</dbReference>
<dbReference type="PANTHER" id="PTHR13228">
    <property type="entry name" value="CONSERVED OLIGOMERIC GOLGI COMPLEX COMPONENT 5"/>
    <property type="match status" value="1"/>
</dbReference>
<protein>
    <recommendedName>
        <fullName evidence="2">Conserved oligomeric Golgi complex subunit 5</fullName>
    </recommendedName>
</protein>
<gene>
    <name evidence="8" type="ORF">AZE42_08584</name>
</gene>
<dbReference type="Gene3D" id="3.40.50.720">
    <property type="entry name" value="NAD(P)-binding Rossmann-like Domain"/>
    <property type="match status" value="1"/>
</dbReference>